<keyword evidence="1" id="KW-0812">Transmembrane</keyword>
<keyword evidence="1" id="KW-1133">Transmembrane helix</keyword>
<proteinExistence type="predicted"/>
<reference evidence="3" key="1">
    <citation type="submission" date="2024-02" db="UniProtKB">
        <authorList>
            <consortium name="WormBaseParasite"/>
        </authorList>
    </citation>
    <scope>IDENTIFICATION</scope>
</reference>
<dbReference type="WBParaSite" id="MBELARI_LOCUS2695">
    <property type="protein sequence ID" value="MBELARI_LOCUS2695"/>
    <property type="gene ID" value="MBELARI_LOCUS2695"/>
</dbReference>
<feature type="transmembrane region" description="Helical" evidence="1">
    <location>
        <begin position="102"/>
        <end position="124"/>
    </location>
</feature>
<organism evidence="2 3">
    <name type="scientific">Mesorhabditis belari</name>
    <dbReference type="NCBI Taxonomy" id="2138241"/>
    <lineage>
        <taxon>Eukaryota</taxon>
        <taxon>Metazoa</taxon>
        <taxon>Ecdysozoa</taxon>
        <taxon>Nematoda</taxon>
        <taxon>Chromadorea</taxon>
        <taxon>Rhabditida</taxon>
        <taxon>Rhabditina</taxon>
        <taxon>Rhabditomorpha</taxon>
        <taxon>Rhabditoidea</taxon>
        <taxon>Rhabditidae</taxon>
        <taxon>Mesorhabditinae</taxon>
        <taxon>Mesorhabditis</taxon>
    </lineage>
</organism>
<accession>A0AAF3F784</accession>
<protein>
    <submittedName>
        <fullName evidence="3">Uncharacterized protein</fullName>
    </submittedName>
</protein>
<evidence type="ECO:0000256" key="1">
    <source>
        <dbReference type="SAM" id="Phobius"/>
    </source>
</evidence>
<feature type="transmembrane region" description="Helical" evidence="1">
    <location>
        <begin position="162"/>
        <end position="187"/>
    </location>
</feature>
<dbReference type="Proteomes" id="UP000887575">
    <property type="component" value="Unassembled WGS sequence"/>
</dbReference>
<keyword evidence="1" id="KW-0472">Membrane</keyword>
<dbReference type="AlphaFoldDB" id="A0AAF3F784"/>
<keyword evidence="2" id="KW-1185">Reference proteome</keyword>
<evidence type="ECO:0000313" key="3">
    <source>
        <dbReference type="WBParaSite" id="MBELARI_LOCUS2695"/>
    </source>
</evidence>
<name>A0AAF3F784_9BILA</name>
<feature type="transmembrane region" description="Helical" evidence="1">
    <location>
        <begin position="12"/>
        <end position="33"/>
    </location>
</feature>
<feature type="transmembrane region" description="Helical" evidence="1">
    <location>
        <begin position="67"/>
        <end position="90"/>
    </location>
</feature>
<evidence type="ECO:0000313" key="2">
    <source>
        <dbReference type="Proteomes" id="UP000887575"/>
    </source>
</evidence>
<sequence>MLSKFLSNWIELIQVLLWTSLLTGLYLLTTMALSGHWTMTFADIWLEPIGWTYPDITVKMSDRISLYLMYIAFSCYTVGAILTPIAMYFVARNDRLVFPIRLFAFAEILTRFVICLYYMLLNLCELSNYWLPKKKRSQVAVNLSQKNEKKASRSERLLMTQMLVNSALTLAQTILLDVFYLIAPFLFNDNLRALFPLCMQTFRIFCFSFAAR</sequence>